<sequence>MNDSRILAELGLWPRWTLRRDGHAPAGVEAPTEASPALQKDVPTSLAADAPSAHARVSAQAAAGLADSIDDERATVSAVAARGSVSTSAPVVPRMAPGAPVRLDSVADAASIRTRTIEQLDFDALAAHASACVACGLCETRTNVVFGVGDPNADWLFVGEGPGANEDLQGEPFVGQAGKLLDNMLRALGMERRRHVYIANVVKCRPPGNRDPLPEEIAACEPYLQRQIALIQPKVIVALGRFAAQTLLRSDAKIGSLRQQAHDYQGVPVVVTYHPAYLLRTLQDKAKAWADLQFARDLHRRATAERAASDA</sequence>
<evidence type="ECO:0000256" key="6">
    <source>
        <dbReference type="ARBA" id="ARBA00022723"/>
    </source>
</evidence>
<evidence type="ECO:0000256" key="3">
    <source>
        <dbReference type="ARBA" id="ARBA00012030"/>
    </source>
</evidence>
<evidence type="ECO:0000256" key="5">
    <source>
        <dbReference type="ARBA" id="ARBA00022485"/>
    </source>
</evidence>
<dbReference type="RefSeq" id="WP_091906149.1">
    <property type="nucleotide sequence ID" value="NZ_FNLO01000003.1"/>
</dbReference>
<keyword evidence="9" id="KW-0408">Iron</keyword>
<dbReference type="OrthoDB" id="5290748at2"/>
<dbReference type="Pfam" id="PF03167">
    <property type="entry name" value="UDG"/>
    <property type="match status" value="1"/>
</dbReference>
<evidence type="ECO:0000256" key="9">
    <source>
        <dbReference type="ARBA" id="ARBA00023004"/>
    </source>
</evidence>
<dbReference type="Proteomes" id="UP000243719">
    <property type="component" value="Unassembled WGS sequence"/>
</dbReference>
<dbReference type="InterPro" id="IPR036895">
    <property type="entry name" value="Uracil-DNA_glycosylase-like_sf"/>
</dbReference>
<comment type="similarity">
    <text evidence="2">Belongs to the uracil-DNA glycosylase (UDG) superfamily. Type 4 (UDGa) family.</text>
</comment>
<dbReference type="InterPro" id="IPR005273">
    <property type="entry name" value="Ura-DNA_glyco_family4"/>
</dbReference>
<dbReference type="NCBIfam" id="TIGR00758">
    <property type="entry name" value="UDG_fam4"/>
    <property type="match status" value="1"/>
</dbReference>
<evidence type="ECO:0000313" key="14">
    <source>
        <dbReference type="Proteomes" id="UP000243719"/>
    </source>
</evidence>
<reference evidence="14" key="1">
    <citation type="submission" date="2016-09" db="EMBL/GenBank/DDBJ databases">
        <authorList>
            <person name="Varghese N."/>
            <person name="Submissions S."/>
        </authorList>
    </citation>
    <scope>NUCLEOTIDE SEQUENCE [LARGE SCALE GENOMIC DNA]</scope>
    <source>
        <strain evidence="14">JS23</strain>
    </source>
</reference>
<dbReference type="STRING" id="1770053.SAMN05216551_10365"/>
<evidence type="ECO:0000256" key="11">
    <source>
        <dbReference type="ARBA" id="ARBA00023204"/>
    </source>
</evidence>
<keyword evidence="14" id="KW-1185">Reference proteome</keyword>
<evidence type="ECO:0000313" key="13">
    <source>
        <dbReference type="EMBL" id="SDV47513.1"/>
    </source>
</evidence>
<keyword evidence="10" id="KW-0411">Iron-sulfur</keyword>
<dbReference type="InterPro" id="IPR051536">
    <property type="entry name" value="UDG_Type-4/5"/>
</dbReference>
<dbReference type="GO" id="GO:0046872">
    <property type="term" value="F:metal ion binding"/>
    <property type="evidence" value="ECO:0007669"/>
    <property type="project" value="UniProtKB-KW"/>
</dbReference>
<dbReference type="EC" id="3.2.2.27" evidence="3"/>
<dbReference type="InterPro" id="IPR005122">
    <property type="entry name" value="Uracil-DNA_glycosylase-like"/>
</dbReference>
<keyword evidence="7" id="KW-0227">DNA damage</keyword>
<feature type="domain" description="Uracil-DNA glycosylase-like" evidence="12">
    <location>
        <begin position="146"/>
        <end position="293"/>
    </location>
</feature>
<keyword evidence="8" id="KW-0378">Hydrolase</keyword>
<evidence type="ECO:0000256" key="2">
    <source>
        <dbReference type="ARBA" id="ARBA00006521"/>
    </source>
</evidence>
<dbReference type="GO" id="GO:0051539">
    <property type="term" value="F:4 iron, 4 sulfur cluster binding"/>
    <property type="evidence" value="ECO:0007669"/>
    <property type="project" value="UniProtKB-KW"/>
</dbReference>
<keyword evidence="11" id="KW-0234">DNA repair</keyword>
<organism evidence="13 14">
    <name type="scientific">Chitinasiproducens palmae</name>
    <dbReference type="NCBI Taxonomy" id="1770053"/>
    <lineage>
        <taxon>Bacteria</taxon>
        <taxon>Pseudomonadati</taxon>
        <taxon>Pseudomonadota</taxon>
        <taxon>Betaproteobacteria</taxon>
        <taxon>Burkholderiales</taxon>
        <taxon>Burkholderiaceae</taxon>
        <taxon>Chitinasiproducens</taxon>
    </lineage>
</organism>
<protein>
    <recommendedName>
        <fullName evidence="4">Type-4 uracil-DNA glycosylase</fullName>
        <ecNumber evidence="3">3.2.2.27</ecNumber>
    </recommendedName>
</protein>
<dbReference type="GO" id="GO:0006281">
    <property type="term" value="P:DNA repair"/>
    <property type="evidence" value="ECO:0007669"/>
    <property type="project" value="UniProtKB-KW"/>
</dbReference>
<dbReference type="AlphaFoldDB" id="A0A1H2PM50"/>
<dbReference type="SMART" id="SM00986">
    <property type="entry name" value="UDG"/>
    <property type="match status" value="1"/>
</dbReference>
<dbReference type="SUPFAM" id="SSF52141">
    <property type="entry name" value="Uracil-DNA glycosylase-like"/>
    <property type="match status" value="1"/>
</dbReference>
<gene>
    <name evidence="13" type="ORF">SAMN05216551_10365</name>
</gene>
<evidence type="ECO:0000259" key="12">
    <source>
        <dbReference type="SMART" id="SM00986"/>
    </source>
</evidence>
<dbReference type="GO" id="GO:0004844">
    <property type="term" value="F:uracil DNA N-glycosylase activity"/>
    <property type="evidence" value="ECO:0007669"/>
    <property type="project" value="UniProtKB-EC"/>
</dbReference>
<comment type="catalytic activity">
    <reaction evidence="1">
        <text>Hydrolyzes single-stranded DNA or mismatched double-stranded DNA and polynucleotides, releasing free uracil.</text>
        <dbReference type="EC" id="3.2.2.27"/>
    </reaction>
</comment>
<dbReference type="Gene3D" id="3.40.470.10">
    <property type="entry name" value="Uracil-DNA glycosylase-like domain"/>
    <property type="match status" value="1"/>
</dbReference>
<dbReference type="SMART" id="SM00987">
    <property type="entry name" value="UreE_C"/>
    <property type="match status" value="1"/>
</dbReference>
<proteinExistence type="inferred from homology"/>
<keyword evidence="6" id="KW-0479">Metal-binding</keyword>
<keyword evidence="5" id="KW-0004">4Fe-4S</keyword>
<accession>A0A1H2PM50</accession>
<dbReference type="PANTHER" id="PTHR33693">
    <property type="entry name" value="TYPE-5 URACIL-DNA GLYCOSYLASE"/>
    <property type="match status" value="1"/>
</dbReference>
<dbReference type="CDD" id="cd10030">
    <property type="entry name" value="UDG-F4_TTUDGA_SPO1dp_like"/>
    <property type="match status" value="1"/>
</dbReference>
<dbReference type="PANTHER" id="PTHR33693:SF1">
    <property type="entry name" value="TYPE-4 URACIL-DNA GLYCOSYLASE"/>
    <property type="match status" value="1"/>
</dbReference>
<evidence type="ECO:0000256" key="10">
    <source>
        <dbReference type="ARBA" id="ARBA00023014"/>
    </source>
</evidence>
<name>A0A1H2PM50_9BURK</name>
<evidence type="ECO:0000256" key="8">
    <source>
        <dbReference type="ARBA" id="ARBA00022801"/>
    </source>
</evidence>
<dbReference type="EMBL" id="FNLO01000003">
    <property type="protein sequence ID" value="SDV47513.1"/>
    <property type="molecule type" value="Genomic_DNA"/>
</dbReference>
<evidence type="ECO:0000256" key="1">
    <source>
        <dbReference type="ARBA" id="ARBA00001400"/>
    </source>
</evidence>
<evidence type="ECO:0000256" key="4">
    <source>
        <dbReference type="ARBA" id="ARBA00019403"/>
    </source>
</evidence>
<evidence type="ECO:0000256" key="7">
    <source>
        <dbReference type="ARBA" id="ARBA00022763"/>
    </source>
</evidence>